<evidence type="ECO:0000256" key="4">
    <source>
        <dbReference type="ARBA" id="ARBA00022723"/>
    </source>
</evidence>
<evidence type="ECO:0000256" key="7">
    <source>
        <dbReference type="SAM" id="MobiDB-lite"/>
    </source>
</evidence>
<evidence type="ECO:0000256" key="3">
    <source>
        <dbReference type="ARBA" id="ARBA00022490"/>
    </source>
</evidence>
<keyword evidence="4" id="KW-0479">Metal-binding</keyword>
<feature type="compositionally biased region" description="Basic and acidic residues" evidence="7">
    <location>
        <begin position="152"/>
        <end position="171"/>
    </location>
</feature>
<dbReference type="PROSITE" id="PS51795">
    <property type="entry name" value="ZF_FLZ"/>
    <property type="match status" value="1"/>
</dbReference>
<evidence type="ECO:0000256" key="2">
    <source>
        <dbReference type="ARBA" id="ARBA00009374"/>
    </source>
</evidence>
<feature type="region of interest" description="Disordered" evidence="7">
    <location>
        <begin position="152"/>
        <end position="190"/>
    </location>
</feature>
<evidence type="ECO:0000256" key="5">
    <source>
        <dbReference type="ARBA" id="ARBA00022771"/>
    </source>
</evidence>
<dbReference type="EMBL" id="RDQH01000341">
    <property type="protein sequence ID" value="RXH75642.1"/>
    <property type="molecule type" value="Genomic_DNA"/>
</dbReference>
<dbReference type="AlphaFoldDB" id="A0A498I086"/>
<feature type="compositionally biased region" description="Polar residues" evidence="7">
    <location>
        <begin position="173"/>
        <end position="184"/>
    </location>
</feature>
<feature type="zinc finger region" description="FLZ-type" evidence="6">
    <location>
        <begin position="113"/>
        <end position="157"/>
    </location>
</feature>
<protein>
    <recommendedName>
        <fullName evidence="8">FLZ-type domain-containing protein</fullName>
    </recommendedName>
</protein>
<keyword evidence="3" id="KW-0963">Cytoplasm</keyword>
<dbReference type="PANTHER" id="PTHR33059">
    <property type="entry name" value="FCS-LIKE ZINC FINGER 5"/>
    <property type="match status" value="1"/>
</dbReference>
<accession>A0A498I086</accession>
<organism evidence="9 10">
    <name type="scientific">Malus domestica</name>
    <name type="common">Apple</name>
    <name type="synonym">Pyrus malus</name>
    <dbReference type="NCBI Taxonomy" id="3750"/>
    <lineage>
        <taxon>Eukaryota</taxon>
        <taxon>Viridiplantae</taxon>
        <taxon>Streptophyta</taxon>
        <taxon>Embryophyta</taxon>
        <taxon>Tracheophyta</taxon>
        <taxon>Spermatophyta</taxon>
        <taxon>Magnoliopsida</taxon>
        <taxon>eudicotyledons</taxon>
        <taxon>Gunneridae</taxon>
        <taxon>Pentapetalae</taxon>
        <taxon>rosids</taxon>
        <taxon>fabids</taxon>
        <taxon>Rosales</taxon>
        <taxon>Rosaceae</taxon>
        <taxon>Amygdaloideae</taxon>
        <taxon>Maleae</taxon>
        <taxon>Malus</taxon>
    </lineage>
</organism>
<dbReference type="PANTHER" id="PTHR33059:SF76">
    <property type="entry name" value="FCS-LIKE ZINC FINGER 7"/>
    <property type="match status" value="1"/>
</dbReference>
<comment type="caution">
    <text evidence="9">The sequence shown here is derived from an EMBL/GenBank/DDBJ whole genome shotgun (WGS) entry which is preliminary data.</text>
</comment>
<dbReference type="GO" id="GO:0005737">
    <property type="term" value="C:cytoplasm"/>
    <property type="evidence" value="ECO:0007669"/>
    <property type="project" value="UniProtKB-SubCell"/>
</dbReference>
<evidence type="ECO:0000256" key="6">
    <source>
        <dbReference type="PROSITE-ProRule" id="PRU01131"/>
    </source>
</evidence>
<dbReference type="GO" id="GO:0008270">
    <property type="term" value="F:zinc ion binding"/>
    <property type="evidence" value="ECO:0007669"/>
    <property type="project" value="UniProtKB-KW"/>
</dbReference>
<gene>
    <name evidence="9" type="ORF">DVH24_039341</name>
</gene>
<comment type="subcellular location">
    <subcellularLocation>
        <location evidence="1">Cytoplasm</location>
    </subcellularLocation>
</comment>
<dbReference type="Proteomes" id="UP000290289">
    <property type="component" value="Chromosome 15"/>
</dbReference>
<keyword evidence="5" id="KW-0863">Zinc-finger</keyword>
<sequence>MLLGKRPRPPIRRTTSMTGITVDMSDVEGQEPTDELQNPPAMNDVHAVAVAATVVDAQGPAPVINNNNYYDIEKMNMNNLGYHEEHRFLAMLSPRNNHTRRNSPSHDVVETAHFLRTCGLCKHQLASGRDIYMYRGDTAFCSLECREQQMKQDERKEKCKAASSKIEDRHAASRSTSKASSGKGQTVAAA</sequence>
<comment type="similarity">
    <text evidence="2">Belongs to the FLZ family.</text>
</comment>
<evidence type="ECO:0000256" key="1">
    <source>
        <dbReference type="ARBA" id="ARBA00004496"/>
    </source>
</evidence>
<evidence type="ECO:0000259" key="8">
    <source>
        <dbReference type="PROSITE" id="PS51795"/>
    </source>
</evidence>
<evidence type="ECO:0000313" key="10">
    <source>
        <dbReference type="Proteomes" id="UP000290289"/>
    </source>
</evidence>
<feature type="domain" description="FLZ-type" evidence="8">
    <location>
        <begin position="113"/>
        <end position="157"/>
    </location>
</feature>
<name>A0A498I086_MALDO</name>
<keyword evidence="10" id="KW-1185">Reference proteome</keyword>
<keyword evidence="5" id="KW-0862">Zinc</keyword>
<proteinExistence type="inferred from homology"/>
<reference evidence="9 10" key="1">
    <citation type="submission" date="2018-10" db="EMBL/GenBank/DDBJ databases">
        <title>A high-quality apple genome assembly.</title>
        <authorList>
            <person name="Hu J."/>
        </authorList>
    </citation>
    <scope>NUCLEOTIDE SEQUENCE [LARGE SCALE GENOMIC DNA]</scope>
    <source>
        <strain evidence="10">cv. HFTH1</strain>
        <tissue evidence="9">Young leaf</tissue>
    </source>
</reference>
<evidence type="ECO:0000313" key="9">
    <source>
        <dbReference type="EMBL" id="RXH75642.1"/>
    </source>
</evidence>
<dbReference type="Pfam" id="PF04570">
    <property type="entry name" value="zf-FLZ"/>
    <property type="match status" value="1"/>
</dbReference>
<dbReference type="InterPro" id="IPR007650">
    <property type="entry name" value="Zf-FLZ_dom"/>
</dbReference>